<dbReference type="Proteomes" id="UP001596978">
    <property type="component" value="Unassembled WGS sequence"/>
</dbReference>
<evidence type="ECO:0000313" key="2">
    <source>
        <dbReference type="EMBL" id="MFD0863745.1"/>
    </source>
</evidence>
<feature type="compositionally biased region" description="Polar residues" evidence="1">
    <location>
        <begin position="151"/>
        <end position="169"/>
    </location>
</feature>
<keyword evidence="3" id="KW-1185">Reference proteome</keyword>
<reference evidence="3" key="1">
    <citation type="journal article" date="2019" name="Int. J. Syst. Evol. Microbiol.">
        <title>The Global Catalogue of Microorganisms (GCM) 10K type strain sequencing project: providing services to taxonomists for standard genome sequencing and annotation.</title>
        <authorList>
            <consortium name="The Broad Institute Genomics Platform"/>
            <consortium name="The Broad Institute Genome Sequencing Center for Infectious Disease"/>
            <person name="Wu L."/>
            <person name="Ma J."/>
        </authorList>
    </citation>
    <scope>NUCLEOTIDE SEQUENCE [LARGE SCALE GENOMIC DNA]</scope>
    <source>
        <strain evidence="3">CCUG 62952</strain>
    </source>
</reference>
<accession>A0ABW3D3X9</accession>
<proteinExistence type="predicted"/>
<protein>
    <submittedName>
        <fullName evidence="2">Uncharacterized protein</fullName>
    </submittedName>
</protein>
<evidence type="ECO:0000256" key="1">
    <source>
        <dbReference type="SAM" id="MobiDB-lite"/>
    </source>
</evidence>
<gene>
    <name evidence="2" type="ORF">ACFQ1M_16135</name>
</gene>
<comment type="caution">
    <text evidence="2">The sequence shown here is derived from an EMBL/GenBank/DDBJ whole genome shotgun (WGS) entry which is preliminary data.</text>
</comment>
<feature type="region of interest" description="Disordered" evidence="1">
    <location>
        <begin position="126"/>
        <end position="182"/>
    </location>
</feature>
<feature type="compositionally biased region" description="Basic and acidic residues" evidence="1">
    <location>
        <begin position="173"/>
        <end position="182"/>
    </location>
</feature>
<dbReference type="EMBL" id="JBHTJH010000017">
    <property type="protein sequence ID" value="MFD0863745.1"/>
    <property type="molecule type" value="Genomic_DNA"/>
</dbReference>
<name>A0ABW3D3X9_9FLAO</name>
<sequence>MKTYLKDPLKVIEIQGEDFSYLKAKTAFDSLSRHQGVYIGFLDSSDQVLMFTWKVKDQWLVEHPVVLHKLHQQRYATDADCLNFIKKIYQEYDIASFEGFLDVPVEEFTLDEMLAFQREDEMLLRGEDPDAPAPKKLLKHQGSKKKGILSMGTSASQKDNTASRSTSIPRANDQSERDFFQL</sequence>
<evidence type="ECO:0000313" key="3">
    <source>
        <dbReference type="Proteomes" id="UP001596978"/>
    </source>
</evidence>
<feature type="compositionally biased region" description="Basic residues" evidence="1">
    <location>
        <begin position="136"/>
        <end position="147"/>
    </location>
</feature>
<dbReference type="RefSeq" id="WP_386410058.1">
    <property type="nucleotide sequence ID" value="NZ_JBHTJH010000017.1"/>
</dbReference>
<organism evidence="2 3">
    <name type="scientific">Sungkyunkwania multivorans</name>
    <dbReference type="NCBI Taxonomy" id="1173618"/>
    <lineage>
        <taxon>Bacteria</taxon>
        <taxon>Pseudomonadati</taxon>
        <taxon>Bacteroidota</taxon>
        <taxon>Flavobacteriia</taxon>
        <taxon>Flavobacteriales</taxon>
        <taxon>Flavobacteriaceae</taxon>
        <taxon>Sungkyunkwania</taxon>
    </lineage>
</organism>